<protein>
    <recommendedName>
        <fullName evidence="4">DNA repair protein RecO</fullName>
    </recommendedName>
    <alternativeName>
        <fullName evidence="4">Recombination protein O</fullName>
    </alternativeName>
</protein>
<comment type="caution">
    <text evidence="6">The sequence shown here is derived from an EMBL/GenBank/DDBJ whole genome shotgun (WGS) entry which is preliminary data.</text>
</comment>
<evidence type="ECO:0000256" key="1">
    <source>
        <dbReference type="ARBA" id="ARBA00022763"/>
    </source>
</evidence>
<gene>
    <name evidence="4 6" type="primary">recO</name>
    <name evidence="6" type="ORF">GQN54_02790</name>
</gene>
<dbReference type="GO" id="GO:0006302">
    <property type="term" value="P:double-strand break repair"/>
    <property type="evidence" value="ECO:0007669"/>
    <property type="project" value="TreeGrafter"/>
</dbReference>
<dbReference type="AlphaFoldDB" id="A0A6N9NEH8"/>
<keyword evidence="1 4" id="KW-0227">DNA damage</keyword>
<comment type="function">
    <text evidence="4">Involved in DNA repair and RecF pathway recombination.</text>
</comment>
<dbReference type="Pfam" id="PF02565">
    <property type="entry name" value="RecO_C"/>
    <property type="match status" value="1"/>
</dbReference>
<reference evidence="6 7" key="1">
    <citation type="submission" date="2019-12" db="EMBL/GenBank/DDBJ databases">
        <authorList>
            <person name="Zhao J."/>
        </authorList>
    </citation>
    <scope>NUCLEOTIDE SEQUENCE [LARGE SCALE GENOMIC DNA]</scope>
    <source>
        <strain evidence="6 7">S-15</strain>
    </source>
</reference>
<dbReference type="NCBIfam" id="TIGR00613">
    <property type="entry name" value="reco"/>
    <property type="match status" value="1"/>
</dbReference>
<dbReference type="GO" id="GO:0006310">
    <property type="term" value="P:DNA recombination"/>
    <property type="evidence" value="ECO:0007669"/>
    <property type="project" value="UniProtKB-UniRule"/>
</dbReference>
<organism evidence="6 7">
    <name type="scientific">Acidiluteibacter ferrifornacis</name>
    <dbReference type="NCBI Taxonomy" id="2692424"/>
    <lineage>
        <taxon>Bacteria</taxon>
        <taxon>Pseudomonadati</taxon>
        <taxon>Bacteroidota</taxon>
        <taxon>Flavobacteriia</taxon>
        <taxon>Flavobacteriales</taxon>
        <taxon>Cryomorphaceae</taxon>
        <taxon>Acidiluteibacter</taxon>
    </lineage>
</organism>
<evidence type="ECO:0000256" key="2">
    <source>
        <dbReference type="ARBA" id="ARBA00023172"/>
    </source>
</evidence>
<name>A0A6N9NEH8_9FLAO</name>
<dbReference type="Gene3D" id="2.40.50.140">
    <property type="entry name" value="Nucleic acid-binding proteins"/>
    <property type="match status" value="1"/>
</dbReference>
<dbReference type="EMBL" id="WWNE01000003">
    <property type="protein sequence ID" value="NBG65028.1"/>
    <property type="molecule type" value="Genomic_DNA"/>
</dbReference>
<dbReference type="InterPro" id="IPR003717">
    <property type="entry name" value="RecO"/>
</dbReference>
<dbReference type="PANTHER" id="PTHR33991:SF1">
    <property type="entry name" value="DNA REPAIR PROTEIN RECO"/>
    <property type="match status" value="1"/>
</dbReference>
<evidence type="ECO:0000259" key="5">
    <source>
        <dbReference type="Pfam" id="PF11967"/>
    </source>
</evidence>
<dbReference type="GO" id="GO:0043590">
    <property type="term" value="C:bacterial nucleoid"/>
    <property type="evidence" value="ECO:0007669"/>
    <property type="project" value="TreeGrafter"/>
</dbReference>
<dbReference type="Proteomes" id="UP000470771">
    <property type="component" value="Unassembled WGS sequence"/>
</dbReference>
<dbReference type="SUPFAM" id="SSF50249">
    <property type="entry name" value="Nucleic acid-binding proteins"/>
    <property type="match status" value="1"/>
</dbReference>
<dbReference type="HAMAP" id="MF_00201">
    <property type="entry name" value="RecO"/>
    <property type="match status" value="1"/>
</dbReference>
<dbReference type="Pfam" id="PF11967">
    <property type="entry name" value="RecO_N"/>
    <property type="match status" value="1"/>
</dbReference>
<dbReference type="RefSeq" id="WP_160631735.1">
    <property type="nucleotide sequence ID" value="NZ_WWNE01000003.1"/>
</dbReference>
<keyword evidence="3 4" id="KW-0234">DNA repair</keyword>
<evidence type="ECO:0000313" key="7">
    <source>
        <dbReference type="Proteomes" id="UP000470771"/>
    </source>
</evidence>
<evidence type="ECO:0000313" key="6">
    <source>
        <dbReference type="EMBL" id="NBG65028.1"/>
    </source>
</evidence>
<evidence type="ECO:0000256" key="4">
    <source>
        <dbReference type="HAMAP-Rule" id="MF_00201"/>
    </source>
</evidence>
<comment type="similarity">
    <text evidence="4">Belongs to the RecO family.</text>
</comment>
<keyword evidence="2 4" id="KW-0233">DNA recombination</keyword>
<feature type="domain" description="DNA replication/recombination mediator RecO N-terminal" evidence="5">
    <location>
        <begin position="1"/>
        <end position="72"/>
    </location>
</feature>
<evidence type="ECO:0000256" key="3">
    <source>
        <dbReference type="ARBA" id="ARBA00023204"/>
    </source>
</evidence>
<dbReference type="InterPro" id="IPR022572">
    <property type="entry name" value="DNA_rep/recomb_RecO_N"/>
</dbReference>
<proteinExistence type="inferred from homology"/>
<dbReference type="InterPro" id="IPR012340">
    <property type="entry name" value="NA-bd_OB-fold"/>
</dbReference>
<accession>A0A6N9NEH8</accession>
<keyword evidence="7" id="KW-1185">Reference proteome</keyword>
<sequence length="237" mass="27966">MNLKTQAIVLKTTKYTDKSLIIKLFTKDFGLRSYIVSIGKKSNTKASFQALNMIEIETYQKGNNQMPRIKNSKNYYHFKTIQTNIYKTSVIQFLQELLHSTVKEESANVDLYEFIEVHLQYFDESIDFNSNFHLYFIIELTKYFGFYPQGIYIKGAIFNIEEGHFERTNKASNIMNNRLSEILYLFTKSNIENNREIKLNVQDRRSLLNDLIAFYQFHLDGFKDLKSIDVLESIFSD</sequence>
<dbReference type="PANTHER" id="PTHR33991">
    <property type="entry name" value="DNA REPAIR PROTEIN RECO"/>
    <property type="match status" value="1"/>
</dbReference>